<dbReference type="OrthoDB" id="5363652at2"/>
<organism evidence="1 2">
    <name type="scientific">Rothia nasimurium</name>
    <dbReference type="NCBI Taxonomy" id="85336"/>
    <lineage>
        <taxon>Bacteria</taxon>
        <taxon>Bacillati</taxon>
        <taxon>Actinomycetota</taxon>
        <taxon>Actinomycetes</taxon>
        <taxon>Micrococcales</taxon>
        <taxon>Micrococcaceae</taxon>
        <taxon>Rothia</taxon>
    </lineage>
</organism>
<dbReference type="Proteomes" id="UP000192359">
    <property type="component" value="Unassembled WGS sequence"/>
</dbReference>
<gene>
    <name evidence="1" type="ORF">A7979_08870</name>
</gene>
<dbReference type="AlphaFoldDB" id="A0A1Y1RS79"/>
<protein>
    <recommendedName>
        <fullName evidence="3">Abi family protein</fullName>
    </recommendedName>
</protein>
<sequence>MILPSDLASQHPPQPTKPWLDIDQQVAKLEMRGLPLDDSQRALLANFLAHQNYYRFSGYFKQFMEPAPADEFKPGTSLEQLLTVYSLDNQMRLLVFRGVQVIEPIIRTRVAFRLAEGPENGPTRYLLRSAYEPSRPSNLPPRGMPLDAWQAKHAGLTRSHESLMRSIEDTLNREELYLQHFVNQGQQVPLWAMVEAMSLGDLSKMVSTWKDTNQIQRLMEDLGFTRAEELRRAIGNVNFFWNLAAHHNRLWGRRLTRPVAKSPWKGAKGLEYPGLPVEAPVHILRLLSDWVDHIQGNQTYSTELWQLISIDSAYEEGMLFPSL</sequence>
<proteinExistence type="predicted"/>
<evidence type="ECO:0000313" key="2">
    <source>
        <dbReference type="Proteomes" id="UP000192359"/>
    </source>
</evidence>
<dbReference type="RefSeq" id="WP_083090579.1">
    <property type="nucleotide sequence ID" value="NZ_LXWF01000002.1"/>
</dbReference>
<dbReference type="Pfam" id="PF07751">
    <property type="entry name" value="Abi_2"/>
    <property type="match status" value="1"/>
</dbReference>
<comment type="caution">
    <text evidence="1">The sequence shown here is derived from an EMBL/GenBank/DDBJ whole genome shotgun (WGS) entry which is preliminary data.</text>
</comment>
<evidence type="ECO:0008006" key="3">
    <source>
        <dbReference type="Google" id="ProtNLM"/>
    </source>
</evidence>
<dbReference type="EMBL" id="LXWF01000002">
    <property type="protein sequence ID" value="ORC24939.1"/>
    <property type="molecule type" value="Genomic_DNA"/>
</dbReference>
<name>A0A1Y1RS79_9MICC</name>
<accession>A0A1Y1RS79</accession>
<keyword evidence="2" id="KW-1185">Reference proteome</keyword>
<reference evidence="1 2" key="1">
    <citation type="submission" date="2016-05" db="EMBL/GenBank/DDBJ databases">
        <title>Draft genome sequence of a porcine commensal Rothia nasimurium.</title>
        <authorList>
            <person name="Gaiser R.A."/>
            <person name="Van Baarlen P."/>
            <person name="Wells J.M."/>
        </authorList>
    </citation>
    <scope>NUCLEOTIDE SEQUENCE [LARGE SCALE GENOMIC DNA]</scope>
    <source>
        <strain evidence="1 2">PT-32</strain>
    </source>
</reference>
<dbReference type="InterPro" id="IPR011664">
    <property type="entry name" value="Abi_system_AbiD/AbiF-like"/>
</dbReference>
<evidence type="ECO:0000313" key="1">
    <source>
        <dbReference type="EMBL" id="ORC24939.1"/>
    </source>
</evidence>